<keyword evidence="2" id="KW-1185">Reference proteome</keyword>
<dbReference type="STRING" id="630515.SAMN04489812_4345"/>
<dbReference type="OrthoDB" id="9808719at2"/>
<dbReference type="InterPro" id="IPR032710">
    <property type="entry name" value="NTF2-like_dom_sf"/>
</dbReference>
<dbReference type="AlphaFoldDB" id="A0A1H1Y1E9"/>
<evidence type="ECO:0000313" key="2">
    <source>
        <dbReference type="Proteomes" id="UP000199103"/>
    </source>
</evidence>
<sequence>MSTTTEHTTESTIEQYLQFWSAATEVDQRAIAAEVFADDVEYHALPGIFHGVDQLIGFRAEFTEHVGPVSYRGRGAADHHHDRARVPWEIVLADGTSFATGTDILDLTDDGRIAAVSAFVDQPPEGFDQHAEH</sequence>
<dbReference type="EMBL" id="LT629772">
    <property type="protein sequence ID" value="SDT15215.1"/>
    <property type="molecule type" value="Genomic_DNA"/>
</dbReference>
<dbReference type="SUPFAM" id="SSF54427">
    <property type="entry name" value="NTF2-like"/>
    <property type="match status" value="1"/>
</dbReference>
<dbReference type="Gene3D" id="3.10.450.50">
    <property type="match status" value="1"/>
</dbReference>
<accession>A0A1H1Y1E9</accession>
<reference evidence="1 2" key="1">
    <citation type="submission" date="2016-10" db="EMBL/GenBank/DDBJ databases">
        <authorList>
            <person name="de Groot N.N."/>
        </authorList>
    </citation>
    <scope>NUCLEOTIDE SEQUENCE [LARGE SCALE GENOMIC DNA]</scope>
    <source>
        <strain evidence="1 2">DSM 21800</strain>
    </source>
</reference>
<organism evidence="1 2">
    <name type="scientific">Microlunatus soli</name>
    <dbReference type="NCBI Taxonomy" id="630515"/>
    <lineage>
        <taxon>Bacteria</taxon>
        <taxon>Bacillati</taxon>
        <taxon>Actinomycetota</taxon>
        <taxon>Actinomycetes</taxon>
        <taxon>Propionibacteriales</taxon>
        <taxon>Propionibacteriaceae</taxon>
        <taxon>Microlunatus</taxon>
    </lineage>
</organism>
<dbReference type="Proteomes" id="UP000199103">
    <property type="component" value="Chromosome I"/>
</dbReference>
<proteinExistence type="predicted"/>
<protein>
    <submittedName>
        <fullName evidence="1">SnoaL-like domain-containing protein</fullName>
    </submittedName>
</protein>
<name>A0A1H1Y1E9_9ACTN</name>
<gene>
    <name evidence="1" type="ORF">SAMN04489812_4345</name>
</gene>
<evidence type="ECO:0000313" key="1">
    <source>
        <dbReference type="EMBL" id="SDT15215.1"/>
    </source>
</evidence>
<dbReference type="RefSeq" id="WP_091532925.1">
    <property type="nucleotide sequence ID" value="NZ_LT629772.1"/>
</dbReference>